<dbReference type="Proteomes" id="UP000261278">
    <property type="component" value="Unassembled WGS sequence"/>
</dbReference>
<dbReference type="Gene3D" id="3.40.50.620">
    <property type="entry name" value="HUPs"/>
    <property type="match status" value="1"/>
</dbReference>
<keyword evidence="1" id="KW-0472">Membrane</keyword>
<dbReference type="RefSeq" id="WP_117678479.1">
    <property type="nucleotide sequence ID" value="NZ_JAHAWD010000013.1"/>
</dbReference>
<evidence type="ECO:0000313" key="2">
    <source>
        <dbReference type="EMBL" id="RGL82861.1"/>
    </source>
</evidence>
<dbReference type="AlphaFoldDB" id="A0A3E4SWW8"/>
<dbReference type="EMBL" id="QSSN01000026">
    <property type="protein sequence ID" value="RGL82861.1"/>
    <property type="molecule type" value="Genomic_DNA"/>
</dbReference>
<dbReference type="EMBL" id="QSJM01000057">
    <property type="protein sequence ID" value="RHD76232.1"/>
    <property type="molecule type" value="Genomic_DNA"/>
</dbReference>
<dbReference type="Proteomes" id="UP000283429">
    <property type="component" value="Unassembled WGS sequence"/>
</dbReference>
<evidence type="ECO:0000313" key="3">
    <source>
        <dbReference type="EMBL" id="RHD76232.1"/>
    </source>
</evidence>
<proteinExistence type="predicted"/>
<sequence>MDSEKKWGCIGYALLALITWGLTQGFKVVCIIIGILIAILIAFIFISNLSTKRLIKKFKHQKDIYPNAYSFFRKELRIFQSENNLTKQDINKFLSFPKVEWEKREKLELERIQREKQVSTEYNMIKANYSDGLTCWQKEHPSANKSIIISNITEIIDFDRRQKEFLSTEEWEKAQIAFSKLCRSKKSTTPHSGCYFYNMNFQKTDYKGNIIQGEYRIWQFFFSSFCTATDLDYTHFKQTQENNINIDKYKEGKINTPSYINIEISNFIKSLGVPVQVIAYGAEFDENLQVQFLTLDLAVLGFQSCALHHIDELSSNYVVIIDGVTTQDLFVKRCESVIQKFKHQKPCIVYISLMKEFSREEMQKLIDKKNIEVQQQKQIKDEINSISNALKSADIETAKEKVKKVKDFALSKSVDKELIDVICKTEKKIESDYAVGVVDDFDVQYVDYLMPSVVQDKSNWKYPVTKYPEDGCIVFPYRRKAIARRGFSEAKFQNYLQDTFRGCDLLILGDCNILPVEDNRPFEPDIAIICKKHPSIRIDIEIDEPYAAFTRKPIHYIGCGDDFRDALLNNIGWIVIRFTEYQVFSNPKGCAAFIAQVLHYIQPSMVLPIDFLSCSTPKEIERWTEIEAKVMASENTREKYLNHEFGIVDNEKLEIADITQTEKERVCAKRMKPLVFSSNRKVNYKIGEPVFCEKDVHIQFYPQEHIYLYDGQEQFIPVSSVISCFFKPFDSYYWSEYKANQRNISQGQILEEWDSKGACSRDVGTFMHQQIENYYKGLPYQQEFSFKYDGKYVHIEEQISLELEYMQFIEFLENHKFKPFRTEWAIYDDELKIAGTIDMIHKRGDVFDIYDWKRSHRIVDFWGKPIAVNNYGEKGLGELNQIEDTPYWHYCIQQNLYRYILERNYDIIIEKMYLVVFCDDTNEYRKLEVPRMDEVIISIVKSCKNGTVKKRLITLQGENLS</sequence>
<organism evidence="2 4">
    <name type="scientific">Phocaeicola vulgatus</name>
    <name type="common">Bacteroides vulgatus</name>
    <dbReference type="NCBI Taxonomy" id="821"/>
    <lineage>
        <taxon>Bacteria</taxon>
        <taxon>Pseudomonadati</taxon>
        <taxon>Bacteroidota</taxon>
        <taxon>Bacteroidia</taxon>
        <taxon>Bacteroidales</taxon>
        <taxon>Bacteroidaceae</taxon>
        <taxon>Phocaeicola</taxon>
    </lineage>
</organism>
<keyword evidence="1" id="KW-1133">Transmembrane helix</keyword>
<comment type="caution">
    <text evidence="2">The sequence shown here is derived from an EMBL/GenBank/DDBJ whole genome shotgun (WGS) entry which is preliminary data.</text>
</comment>
<evidence type="ECO:0000256" key="1">
    <source>
        <dbReference type="SAM" id="Phobius"/>
    </source>
</evidence>
<name>A0A3E4SWW8_PHOVU</name>
<evidence type="ECO:0008006" key="6">
    <source>
        <dbReference type="Google" id="ProtNLM"/>
    </source>
</evidence>
<dbReference type="GeneID" id="93117355"/>
<evidence type="ECO:0000313" key="4">
    <source>
        <dbReference type="Proteomes" id="UP000261278"/>
    </source>
</evidence>
<reference evidence="4 5" key="1">
    <citation type="submission" date="2018-08" db="EMBL/GenBank/DDBJ databases">
        <title>A genome reference for cultivated species of the human gut microbiota.</title>
        <authorList>
            <person name="Zou Y."/>
            <person name="Xue W."/>
            <person name="Luo G."/>
        </authorList>
    </citation>
    <scope>NUCLEOTIDE SEQUENCE [LARGE SCALE GENOMIC DNA]</scope>
    <source>
        <strain evidence="3 5">AM30-40</strain>
        <strain evidence="2 4">TF05-18</strain>
    </source>
</reference>
<feature type="transmembrane region" description="Helical" evidence="1">
    <location>
        <begin position="29"/>
        <end position="49"/>
    </location>
</feature>
<accession>A0A3E4SWW8</accession>
<gene>
    <name evidence="3" type="ORF">DW783_16625</name>
    <name evidence="2" type="ORF">DXC44_17465</name>
</gene>
<keyword evidence="1" id="KW-0812">Transmembrane</keyword>
<protein>
    <recommendedName>
        <fullName evidence="6">PD-(D/E)XK endonuclease-like domain-containing protein</fullName>
    </recommendedName>
</protein>
<evidence type="ECO:0000313" key="5">
    <source>
        <dbReference type="Proteomes" id="UP000283429"/>
    </source>
</evidence>
<dbReference type="InterPro" id="IPR014729">
    <property type="entry name" value="Rossmann-like_a/b/a_fold"/>
</dbReference>